<feature type="transmembrane region" description="Helical" evidence="2">
    <location>
        <begin position="49"/>
        <end position="71"/>
    </location>
</feature>
<evidence type="ECO:0000256" key="1">
    <source>
        <dbReference type="SAM" id="MobiDB-lite"/>
    </source>
</evidence>
<gene>
    <name evidence="3" type="ORF">U5817_10850</name>
</gene>
<keyword evidence="2" id="KW-0812">Transmembrane</keyword>
<feature type="region of interest" description="Disordered" evidence="1">
    <location>
        <begin position="96"/>
        <end position="122"/>
    </location>
</feature>
<protein>
    <submittedName>
        <fullName evidence="3">Uncharacterized protein</fullName>
    </submittedName>
</protein>
<keyword evidence="2" id="KW-1133">Transmembrane helix</keyword>
<dbReference type="EMBL" id="CP141259">
    <property type="protein sequence ID" value="WRL48521.1"/>
    <property type="molecule type" value="Genomic_DNA"/>
</dbReference>
<keyword evidence="4" id="KW-1185">Reference proteome</keyword>
<sequence length="122" mass="13533">MRDNIAARAIDAGGKLTVKSALNPILWLCAIVSIPGLVAIQFITPTPVWLIILVCGPVVTAMLGFLILLFIDRDKLQSEEYQIRKQTLEYMQQKGQTLPSPVSDSELITPPELGRFLEGERK</sequence>
<proteinExistence type="predicted"/>
<evidence type="ECO:0000313" key="3">
    <source>
        <dbReference type="EMBL" id="WRL48521.1"/>
    </source>
</evidence>
<feature type="transmembrane region" description="Helical" evidence="2">
    <location>
        <begin position="21"/>
        <end position="43"/>
    </location>
</feature>
<evidence type="ECO:0000256" key="2">
    <source>
        <dbReference type="SAM" id="Phobius"/>
    </source>
</evidence>
<organism evidence="3 4">
    <name type="scientific">Aromatoleum evansii</name>
    <name type="common">Azoarcus evansii</name>
    <dbReference type="NCBI Taxonomy" id="59406"/>
    <lineage>
        <taxon>Bacteria</taxon>
        <taxon>Pseudomonadati</taxon>
        <taxon>Pseudomonadota</taxon>
        <taxon>Betaproteobacteria</taxon>
        <taxon>Rhodocyclales</taxon>
        <taxon>Rhodocyclaceae</taxon>
        <taxon>Aromatoleum</taxon>
    </lineage>
</organism>
<reference evidence="3 4" key="1">
    <citation type="submission" date="2023-12" db="EMBL/GenBank/DDBJ databases">
        <title>A. evansii MAY27, complete genome.</title>
        <authorList>
            <person name="Wang Y."/>
        </authorList>
    </citation>
    <scope>NUCLEOTIDE SEQUENCE [LARGE SCALE GENOMIC DNA]</scope>
    <source>
        <strain evidence="3 4">MAY27</strain>
    </source>
</reference>
<name>A0ABZ1AV46_AROEV</name>
<dbReference type="RefSeq" id="WP_407280744.1">
    <property type="nucleotide sequence ID" value="NZ_CP141259.1"/>
</dbReference>
<evidence type="ECO:0000313" key="4">
    <source>
        <dbReference type="Proteomes" id="UP001626593"/>
    </source>
</evidence>
<dbReference type="Proteomes" id="UP001626593">
    <property type="component" value="Chromosome"/>
</dbReference>
<accession>A0ABZ1AV46</accession>
<keyword evidence="2" id="KW-0472">Membrane</keyword>